<organism evidence="5">
    <name type="scientific">Cellulosimicrobium sp. ES-005</name>
    <dbReference type="NCBI Taxonomy" id="3163031"/>
    <lineage>
        <taxon>Bacteria</taxon>
        <taxon>Bacillati</taxon>
        <taxon>Actinomycetota</taxon>
        <taxon>Actinomycetes</taxon>
        <taxon>Micrococcales</taxon>
        <taxon>Promicromonosporaceae</taxon>
        <taxon>Cellulosimicrobium</taxon>
    </lineage>
</organism>
<dbReference type="PANTHER" id="PTHR43214">
    <property type="entry name" value="TWO-COMPONENT RESPONSE REGULATOR"/>
    <property type="match status" value="1"/>
</dbReference>
<protein>
    <submittedName>
        <fullName evidence="5">Response regulator transcription factor</fullName>
    </submittedName>
</protein>
<accession>A0AAU8FY21</accession>
<keyword evidence="2" id="KW-0238">DNA-binding</keyword>
<keyword evidence="3" id="KW-0804">Transcription</keyword>
<dbReference type="GO" id="GO:0006355">
    <property type="term" value="P:regulation of DNA-templated transcription"/>
    <property type="evidence" value="ECO:0007669"/>
    <property type="project" value="InterPro"/>
</dbReference>
<dbReference type="InterPro" id="IPR039420">
    <property type="entry name" value="WalR-like"/>
</dbReference>
<dbReference type="InterPro" id="IPR016032">
    <property type="entry name" value="Sig_transdc_resp-reg_C-effctor"/>
</dbReference>
<dbReference type="InterPro" id="IPR000792">
    <property type="entry name" value="Tscrpt_reg_LuxR_C"/>
</dbReference>
<evidence type="ECO:0000256" key="2">
    <source>
        <dbReference type="ARBA" id="ARBA00023125"/>
    </source>
</evidence>
<evidence type="ECO:0000256" key="1">
    <source>
        <dbReference type="ARBA" id="ARBA00023015"/>
    </source>
</evidence>
<dbReference type="AlphaFoldDB" id="A0AAU8FY21"/>
<feature type="domain" description="HTH luxR-type" evidence="4">
    <location>
        <begin position="442"/>
        <end position="507"/>
    </location>
</feature>
<dbReference type="PANTHER" id="PTHR43214:SF41">
    <property type="entry name" value="NITRATE_NITRITE RESPONSE REGULATOR PROTEIN NARP"/>
    <property type="match status" value="1"/>
</dbReference>
<dbReference type="PROSITE" id="PS50043">
    <property type="entry name" value="HTH_LUXR_2"/>
    <property type="match status" value="1"/>
</dbReference>
<dbReference type="SUPFAM" id="SSF46894">
    <property type="entry name" value="C-terminal effector domain of the bipartite response regulators"/>
    <property type="match status" value="1"/>
</dbReference>
<dbReference type="EMBL" id="CP159290">
    <property type="protein sequence ID" value="XCH28279.1"/>
    <property type="molecule type" value="Genomic_DNA"/>
</dbReference>
<proteinExistence type="predicted"/>
<reference evidence="5" key="1">
    <citation type="submission" date="2024-06" db="EMBL/GenBank/DDBJ databases">
        <title>Complete genome sequence of the cellulolytic actinobacterium, Cellulosimicrobium ES-005.</title>
        <authorList>
            <person name="Matthews C.T."/>
            <person name="Underwood K.D."/>
            <person name="Ghanchi K.M."/>
            <person name="Fields S.D."/>
            <person name="Gardner S.G."/>
        </authorList>
    </citation>
    <scope>NUCLEOTIDE SEQUENCE</scope>
    <source>
        <strain evidence="5">ES-005</strain>
    </source>
</reference>
<dbReference type="InterPro" id="IPR036388">
    <property type="entry name" value="WH-like_DNA-bd_sf"/>
</dbReference>
<gene>
    <name evidence="5" type="ORF">ABRQ22_11745</name>
</gene>
<dbReference type="GO" id="GO:0003677">
    <property type="term" value="F:DNA binding"/>
    <property type="evidence" value="ECO:0007669"/>
    <property type="project" value="UniProtKB-KW"/>
</dbReference>
<keyword evidence="1" id="KW-0805">Transcription regulation</keyword>
<dbReference type="CDD" id="cd06170">
    <property type="entry name" value="LuxR_C_like"/>
    <property type="match status" value="1"/>
</dbReference>
<dbReference type="Gene3D" id="1.10.10.10">
    <property type="entry name" value="Winged helix-like DNA-binding domain superfamily/Winged helix DNA-binding domain"/>
    <property type="match status" value="1"/>
</dbReference>
<evidence type="ECO:0000313" key="5">
    <source>
        <dbReference type="EMBL" id="XCH28279.1"/>
    </source>
</evidence>
<evidence type="ECO:0000256" key="3">
    <source>
        <dbReference type="ARBA" id="ARBA00023163"/>
    </source>
</evidence>
<sequence>MPTRTTNASEVDTLLGAIRTGDTDAARSVLEHCWTGLLDEEDGTALQDVQAAVLAGDPPSVPSDLLDLVSVTRPMPTHPQYRATSISPDETLSGLSAFIRTANQRRAGQPGPSSATASQWLLRARNTELPRPRVLVMLQAFVSALEAGRTTEALLHAEEAYRLSISTGAARLARAAAEAAALALALDAQRHRAQSWIAEACLLPSPPPWWRQTFGDPLLLATNVALLEATVPTGAVADPCLRDAHWATDLWFVALHLDTWHAALSPTPAVALDGLHASLLQRSPAAHTGDVARDPHRPRPIPPLLALDLGRLYLEHGRGTSAELVAELLDQEPAAHSLLTARLCLAHRRPREALAAVRNPAVAHSASPRVRIEARLLSADAHLALGSDDDAHRELAHALDTVRRTGGSFPLRWGSPAVLRVAARLFGHPVVEELARTAREPVEPTFATLSERQSEVLSMLAQGLTATQIARRSFVSANTVKTQVRDIYRRLGVHDRASALRRAHETGLLDPVVRPGLMTHP</sequence>
<dbReference type="Pfam" id="PF00196">
    <property type="entry name" value="GerE"/>
    <property type="match status" value="1"/>
</dbReference>
<name>A0AAU8FY21_9MICO</name>
<dbReference type="PRINTS" id="PR00038">
    <property type="entry name" value="HTHLUXR"/>
</dbReference>
<evidence type="ECO:0000259" key="4">
    <source>
        <dbReference type="PROSITE" id="PS50043"/>
    </source>
</evidence>
<dbReference type="RefSeq" id="WP_253051481.1">
    <property type="nucleotide sequence ID" value="NZ_CP159290.1"/>
</dbReference>
<dbReference type="SMART" id="SM00421">
    <property type="entry name" value="HTH_LUXR"/>
    <property type="match status" value="1"/>
</dbReference>